<protein>
    <recommendedName>
        <fullName evidence="9">Pycsar effector protein domain-containing protein</fullName>
    </recommendedName>
</protein>
<evidence type="ECO:0000313" key="10">
    <source>
        <dbReference type="EMBL" id="AGZ44261.1"/>
    </source>
</evidence>
<evidence type="ECO:0000256" key="2">
    <source>
        <dbReference type="ARBA" id="ARBA00022475"/>
    </source>
</evidence>
<dbReference type="Proteomes" id="UP000017746">
    <property type="component" value="Chromosome"/>
</dbReference>
<keyword evidence="4" id="KW-0547">Nucleotide-binding</keyword>
<feature type="transmembrane region" description="Helical" evidence="8">
    <location>
        <begin position="171"/>
        <end position="190"/>
    </location>
</feature>
<dbReference type="AlphaFoldDB" id="U5W8K7"/>
<dbReference type="Pfam" id="PF18967">
    <property type="entry name" value="PycTM"/>
    <property type="match status" value="1"/>
</dbReference>
<dbReference type="KEGG" id="afs:AFR_30005"/>
<keyword evidence="3 8" id="KW-0812">Transmembrane</keyword>
<proteinExistence type="predicted"/>
<dbReference type="HOGENOM" id="CLU_1412504_0_0_11"/>
<dbReference type="STRING" id="1246995.AFR_30005"/>
<feature type="transmembrane region" description="Helical" evidence="8">
    <location>
        <begin position="33"/>
        <end position="53"/>
    </location>
</feature>
<dbReference type="EMBL" id="CP006272">
    <property type="protein sequence ID" value="AGZ44261.1"/>
    <property type="molecule type" value="Genomic_DNA"/>
</dbReference>
<feature type="domain" description="Pycsar effector protein" evidence="9">
    <location>
        <begin position="13"/>
        <end position="188"/>
    </location>
</feature>
<evidence type="ECO:0000259" key="9">
    <source>
        <dbReference type="Pfam" id="PF18967"/>
    </source>
</evidence>
<dbReference type="GO" id="GO:0051607">
    <property type="term" value="P:defense response to virus"/>
    <property type="evidence" value="ECO:0007669"/>
    <property type="project" value="UniProtKB-KW"/>
</dbReference>
<keyword evidence="11" id="KW-1185">Reference proteome</keyword>
<dbReference type="GO" id="GO:0000166">
    <property type="term" value="F:nucleotide binding"/>
    <property type="evidence" value="ECO:0007669"/>
    <property type="project" value="UniProtKB-KW"/>
</dbReference>
<dbReference type="PATRIC" id="fig|1246995.3.peg.6077"/>
<keyword evidence="6" id="KW-0051">Antiviral defense</keyword>
<keyword evidence="2" id="KW-1003">Cell membrane</keyword>
<comment type="subcellular location">
    <subcellularLocation>
        <location evidence="1">Cell membrane</location>
    </subcellularLocation>
</comment>
<evidence type="ECO:0000256" key="1">
    <source>
        <dbReference type="ARBA" id="ARBA00004236"/>
    </source>
</evidence>
<evidence type="ECO:0000256" key="5">
    <source>
        <dbReference type="ARBA" id="ARBA00022989"/>
    </source>
</evidence>
<keyword evidence="7 8" id="KW-0472">Membrane</keyword>
<name>U5W8K7_9ACTN</name>
<sequence>MRLSAVAANVDYARRMYDRVMDWYKVAESKAQLILTVNGAFVTVVFGLISSSVDDLRRSFESVGAFTWLFLTLALASLCGAIVAAAASLLSRHGHHVRNDFAALGINPDDDTTYRPEVLWYFGHLASLQWEGVQSRLKDADEDFEVEVLTYNVHGLARTVLRKHRLINTGWLLTSASLLSLIAAGASLLLHW</sequence>
<feature type="transmembrane region" description="Helical" evidence="8">
    <location>
        <begin position="65"/>
        <end position="90"/>
    </location>
</feature>
<organism evidence="10 11">
    <name type="scientific">Actinoplanes friuliensis DSM 7358</name>
    <dbReference type="NCBI Taxonomy" id="1246995"/>
    <lineage>
        <taxon>Bacteria</taxon>
        <taxon>Bacillati</taxon>
        <taxon>Actinomycetota</taxon>
        <taxon>Actinomycetes</taxon>
        <taxon>Micromonosporales</taxon>
        <taxon>Micromonosporaceae</taxon>
        <taxon>Actinoplanes</taxon>
    </lineage>
</organism>
<evidence type="ECO:0000313" key="11">
    <source>
        <dbReference type="Proteomes" id="UP000017746"/>
    </source>
</evidence>
<evidence type="ECO:0000256" key="7">
    <source>
        <dbReference type="ARBA" id="ARBA00023136"/>
    </source>
</evidence>
<accession>U5W8K7</accession>
<evidence type="ECO:0000256" key="6">
    <source>
        <dbReference type="ARBA" id="ARBA00023118"/>
    </source>
</evidence>
<dbReference type="GO" id="GO:0005886">
    <property type="term" value="C:plasma membrane"/>
    <property type="evidence" value="ECO:0007669"/>
    <property type="project" value="UniProtKB-SubCell"/>
</dbReference>
<reference evidence="10 11" key="1">
    <citation type="journal article" date="2014" name="J. Biotechnol.">
        <title>Complete genome sequence of the actinobacterium Actinoplanes friuliensis HAG 010964, producer of the lipopeptide antibiotic friulimycin.</title>
        <authorList>
            <person name="Ruckert C."/>
            <person name="Szczepanowski R."/>
            <person name="Albersmeier A."/>
            <person name="Goesmann A."/>
            <person name="Fischer N."/>
            <person name="Steinkamper A."/>
            <person name="Puhler A."/>
            <person name="Biener R."/>
            <person name="Schwartz D."/>
            <person name="Kalinowski J."/>
        </authorList>
    </citation>
    <scope>NUCLEOTIDE SEQUENCE [LARGE SCALE GENOMIC DNA]</scope>
    <source>
        <strain evidence="10 11">DSM 7358</strain>
    </source>
</reference>
<keyword evidence="5 8" id="KW-1133">Transmembrane helix</keyword>
<gene>
    <name evidence="10" type="ORF">AFR_30005</name>
</gene>
<evidence type="ECO:0000256" key="8">
    <source>
        <dbReference type="SAM" id="Phobius"/>
    </source>
</evidence>
<evidence type="ECO:0000256" key="4">
    <source>
        <dbReference type="ARBA" id="ARBA00022741"/>
    </source>
</evidence>
<dbReference type="InterPro" id="IPR043760">
    <property type="entry name" value="PycTM_dom"/>
</dbReference>
<evidence type="ECO:0000256" key="3">
    <source>
        <dbReference type="ARBA" id="ARBA00022692"/>
    </source>
</evidence>